<evidence type="ECO:0000256" key="1">
    <source>
        <dbReference type="SAM" id="Coils"/>
    </source>
</evidence>
<accession>A0A1X7TZT6</accession>
<reference evidence="3" key="1">
    <citation type="submission" date="2017-05" db="UniProtKB">
        <authorList>
            <consortium name="EnsemblMetazoa"/>
        </authorList>
    </citation>
    <scope>IDENTIFICATION</scope>
</reference>
<dbReference type="Gene3D" id="1.10.533.10">
    <property type="entry name" value="Death Domain, Fas"/>
    <property type="match status" value="1"/>
</dbReference>
<dbReference type="SUPFAM" id="SSF47986">
    <property type="entry name" value="DEATH domain"/>
    <property type="match status" value="1"/>
</dbReference>
<organism evidence="3">
    <name type="scientific">Amphimedon queenslandica</name>
    <name type="common">Sponge</name>
    <dbReference type="NCBI Taxonomy" id="400682"/>
    <lineage>
        <taxon>Eukaryota</taxon>
        <taxon>Metazoa</taxon>
        <taxon>Porifera</taxon>
        <taxon>Demospongiae</taxon>
        <taxon>Heteroscleromorpha</taxon>
        <taxon>Haplosclerida</taxon>
        <taxon>Niphatidae</taxon>
        <taxon>Amphimedon</taxon>
    </lineage>
</organism>
<proteinExistence type="predicted"/>
<dbReference type="AlphaFoldDB" id="A0A1X7TZT6"/>
<keyword evidence="1" id="KW-0175">Coiled coil</keyword>
<name>A0A1X7TZT6_AMPQE</name>
<evidence type="ECO:0000259" key="2">
    <source>
        <dbReference type="PROSITE" id="PS50017"/>
    </source>
</evidence>
<dbReference type="PROSITE" id="PS50017">
    <property type="entry name" value="DEATH_DOMAIN"/>
    <property type="match status" value="1"/>
</dbReference>
<dbReference type="InParanoid" id="A0A1X7TZT6"/>
<evidence type="ECO:0000313" key="3">
    <source>
        <dbReference type="EnsemblMetazoa" id="Aqu2.1.20845_001"/>
    </source>
</evidence>
<sequence>MSTTRTRRKLLVQLDISYLKLIRDALKENGVSGGEWYVLGLELEVPSSKLRQIDIDHHGDSSRCLLECLEAWLEHRCRTWGMLDTALRKINETAAKNIRESYGNPASQLLQRLYKKILEKISFSEESVEMFYKEGLITEDGQDMINDCNGSLNFDSLKEILFVVAKDHEKLRKFGDILIMVSMSVKLAYETDFDEFRVKFVKTREQIANSISQCIHPSMFIDLKTHLILCFPEQGELENATDVKSVMNVVKIHCTIINIVPMETIADHFNLDEAKSLVKQYKESLDSFCSEVKLTFVLGKDLCPHYQPFVHSEIKFILDWNPVDHKFQDIRRLIEKAFKDMNKRVIVKRISEGSSIIVLCSAPNDLLDALYLEAQKNVTVLIQEFSLVQLKIGSYTVYDKILRGKEMKIMKQQLEQEAKKLQTFKNVNIQKIAGKNKILLEERSVSDSSRLAPMQETDHSENEYVIINSDAFAGKLLKDLLKINAVKLFREQVSHVEKQLEKQLSLPQTNKKDIAELQERFQKDHVEKFEEHCKVVDELMRLSEENEAWQKELNQKIINLTEKVEKLQTASPVMETEAIATTGSVVEPPLPVISDLLLKLDDLASQMIPKEATSKRRSILETQTNEVCTAYNLPPKIDSFDDSDFLHLPRVHSNSSSGIGSTIDHPTLGRDDNKLLNIGEDQNTPAADELLPPHVKLHPKTSNRLGKFMTEKDHNFLE</sequence>
<protein>
    <recommendedName>
        <fullName evidence="2">Death domain-containing protein</fullName>
    </recommendedName>
</protein>
<feature type="coiled-coil region" evidence="1">
    <location>
        <begin position="539"/>
        <end position="570"/>
    </location>
</feature>
<dbReference type="InterPro" id="IPR011029">
    <property type="entry name" value="DEATH-like_dom_sf"/>
</dbReference>
<dbReference type="CDD" id="cd01670">
    <property type="entry name" value="Death"/>
    <property type="match status" value="1"/>
</dbReference>
<dbReference type="GO" id="GO:0007165">
    <property type="term" value="P:signal transduction"/>
    <property type="evidence" value="ECO:0007669"/>
    <property type="project" value="InterPro"/>
</dbReference>
<dbReference type="EnsemblMetazoa" id="Aqu2.1.20845_001">
    <property type="protein sequence ID" value="Aqu2.1.20845_001"/>
    <property type="gene ID" value="Aqu2.1.20845"/>
</dbReference>
<dbReference type="InterPro" id="IPR000488">
    <property type="entry name" value="Death_dom"/>
</dbReference>
<feature type="domain" description="Death" evidence="2">
    <location>
        <begin position="33"/>
        <end position="91"/>
    </location>
</feature>